<proteinExistence type="predicted"/>
<evidence type="ECO:0000313" key="4">
    <source>
        <dbReference type="Proteomes" id="UP000199379"/>
    </source>
</evidence>
<dbReference type="EMBL" id="FNYD01000016">
    <property type="protein sequence ID" value="SEK06403.1"/>
    <property type="molecule type" value="Genomic_DNA"/>
</dbReference>
<feature type="chain" id="PRO_5011760263" description="Secreted protein" evidence="2">
    <location>
        <begin position="22"/>
        <end position="72"/>
    </location>
</feature>
<gene>
    <name evidence="3" type="ORF">SAMN05444007_11617</name>
</gene>
<accession>A0A1H7DXC7</accession>
<dbReference type="RefSeq" id="WP_092371195.1">
    <property type="nucleotide sequence ID" value="NZ_BMGV01000015.1"/>
</dbReference>
<evidence type="ECO:0000256" key="2">
    <source>
        <dbReference type="SAM" id="SignalP"/>
    </source>
</evidence>
<protein>
    <recommendedName>
        <fullName evidence="5">Secreted protein</fullName>
    </recommendedName>
</protein>
<dbReference type="STRING" id="1227549.SAMN05444007_11617"/>
<evidence type="ECO:0000313" key="3">
    <source>
        <dbReference type="EMBL" id="SEK06403.1"/>
    </source>
</evidence>
<feature type="region of interest" description="Disordered" evidence="1">
    <location>
        <begin position="51"/>
        <end position="72"/>
    </location>
</feature>
<dbReference type="Proteomes" id="UP000199379">
    <property type="component" value="Unassembled WGS sequence"/>
</dbReference>
<keyword evidence="2" id="KW-0732">Signal</keyword>
<sequence length="72" mass="6714">MRKILATAALCAFAAPALVSAQTAEEVVADTAVSTEEIAIGTVVLLGAAAAASGSGGGDGSTTTTTTTTGGS</sequence>
<keyword evidence="4" id="KW-1185">Reference proteome</keyword>
<dbReference type="AlphaFoldDB" id="A0A1H7DXC7"/>
<feature type="compositionally biased region" description="Low complexity" evidence="1">
    <location>
        <begin position="61"/>
        <end position="72"/>
    </location>
</feature>
<organism evidence="3 4">
    <name type="scientific">Cribrihabitans marinus</name>
    <dbReference type="NCBI Taxonomy" id="1227549"/>
    <lineage>
        <taxon>Bacteria</taxon>
        <taxon>Pseudomonadati</taxon>
        <taxon>Pseudomonadota</taxon>
        <taxon>Alphaproteobacteria</taxon>
        <taxon>Rhodobacterales</taxon>
        <taxon>Paracoccaceae</taxon>
        <taxon>Cribrihabitans</taxon>
    </lineage>
</organism>
<name>A0A1H7DXC7_9RHOB</name>
<feature type="signal peptide" evidence="2">
    <location>
        <begin position="1"/>
        <end position="21"/>
    </location>
</feature>
<evidence type="ECO:0000256" key="1">
    <source>
        <dbReference type="SAM" id="MobiDB-lite"/>
    </source>
</evidence>
<evidence type="ECO:0008006" key="5">
    <source>
        <dbReference type="Google" id="ProtNLM"/>
    </source>
</evidence>
<reference evidence="3 4" key="1">
    <citation type="submission" date="2016-10" db="EMBL/GenBank/DDBJ databases">
        <authorList>
            <person name="de Groot N.N."/>
        </authorList>
    </citation>
    <scope>NUCLEOTIDE SEQUENCE [LARGE SCALE GENOMIC DNA]</scope>
    <source>
        <strain evidence="3 4">DSM 29340</strain>
    </source>
</reference>